<evidence type="ECO:0000313" key="2">
    <source>
        <dbReference type="Proteomes" id="UP000054018"/>
    </source>
</evidence>
<protein>
    <submittedName>
        <fullName evidence="1">Uncharacterized protein</fullName>
    </submittedName>
</protein>
<dbReference type="HOGENOM" id="CLU_2184995_0_0_1"/>
<reference evidence="2" key="2">
    <citation type="submission" date="2015-01" db="EMBL/GenBank/DDBJ databases">
        <title>Evolutionary Origins and Diversification of the Mycorrhizal Mutualists.</title>
        <authorList>
            <consortium name="DOE Joint Genome Institute"/>
            <consortium name="Mycorrhizal Genomics Consortium"/>
            <person name="Kohler A."/>
            <person name="Kuo A."/>
            <person name="Nagy L.G."/>
            <person name="Floudas D."/>
            <person name="Copeland A."/>
            <person name="Barry K.W."/>
            <person name="Cichocki N."/>
            <person name="Veneault-Fourrey C."/>
            <person name="LaButti K."/>
            <person name="Lindquist E.A."/>
            <person name="Lipzen A."/>
            <person name="Lundell T."/>
            <person name="Morin E."/>
            <person name="Murat C."/>
            <person name="Riley R."/>
            <person name="Ohm R."/>
            <person name="Sun H."/>
            <person name="Tunlid A."/>
            <person name="Henrissat B."/>
            <person name="Grigoriev I.V."/>
            <person name="Hibbett D.S."/>
            <person name="Martin F."/>
        </authorList>
    </citation>
    <scope>NUCLEOTIDE SEQUENCE [LARGE SCALE GENOMIC DNA]</scope>
    <source>
        <strain evidence="2">441</strain>
    </source>
</reference>
<evidence type="ECO:0000313" key="1">
    <source>
        <dbReference type="EMBL" id="KIK18088.1"/>
    </source>
</evidence>
<reference evidence="1 2" key="1">
    <citation type="submission" date="2014-04" db="EMBL/GenBank/DDBJ databases">
        <authorList>
            <consortium name="DOE Joint Genome Institute"/>
            <person name="Kuo A."/>
            <person name="Kohler A."/>
            <person name="Costa M.D."/>
            <person name="Nagy L.G."/>
            <person name="Floudas D."/>
            <person name="Copeland A."/>
            <person name="Barry K.W."/>
            <person name="Cichocki N."/>
            <person name="Veneault-Fourrey C."/>
            <person name="LaButti K."/>
            <person name="Lindquist E.A."/>
            <person name="Lipzen A."/>
            <person name="Lundell T."/>
            <person name="Morin E."/>
            <person name="Murat C."/>
            <person name="Sun H."/>
            <person name="Tunlid A."/>
            <person name="Henrissat B."/>
            <person name="Grigoriev I.V."/>
            <person name="Hibbett D.S."/>
            <person name="Martin F."/>
            <person name="Nordberg H.P."/>
            <person name="Cantor M.N."/>
            <person name="Hua S.X."/>
        </authorList>
    </citation>
    <scope>NUCLEOTIDE SEQUENCE [LARGE SCALE GENOMIC DNA]</scope>
    <source>
        <strain evidence="1 2">441</strain>
    </source>
</reference>
<name>A0A0C9ZDR7_9AGAM</name>
<proteinExistence type="predicted"/>
<organism evidence="1 2">
    <name type="scientific">Pisolithus microcarpus 441</name>
    <dbReference type="NCBI Taxonomy" id="765257"/>
    <lineage>
        <taxon>Eukaryota</taxon>
        <taxon>Fungi</taxon>
        <taxon>Dikarya</taxon>
        <taxon>Basidiomycota</taxon>
        <taxon>Agaricomycotina</taxon>
        <taxon>Agaricomycetes</taxon>
        <taxon>Agaricomycetidae</taxon>
        <taxon>Boletales</taxon>
        <taxon>Sclerodermatineae</taxon>
        <taxon>Pisolithaceae</taxon>
        <taxon>Pisolithus</taxon>
    </lineage>
</organism>
<keyword evidence="2" id="KW-1185">Reference proteome</keyword>
<accession>A0A0C9ZDR7</accession>
<sequence>MTISSWLIRTSSTSKLTAVSSRWALGCKRSLSSRVLRFHLLLGGGVRQPFSYASQSVVLPTLVLEVRLTTPSQEDSPLTSSIARVTGECGGERLFHWSAQTDALPGTET</sequence>
<dbReference type="OrthoDB" id="298012at2759"/>
<dbReference type="EMBL" id="KN833813">
    <property type="protein sequence ID" value="KIK18088.1"/>
    <property type="molecule type" value="Genomic_DNA"/>
</dbReference>
<dbReference type="AlphaFoldDB" id="A0A0C9ZDR7"/>
<gene>
    <name evidence="1" type="ORF">PISMIDRAFT_684526</name>
</gene>
<dbReference type="Proteomes" id="UP000054018">
    <property type="component" value="Unassembled WGS sequence"/>
</dbReference>